<organism evidence="1">
    <name type="scientific">Oikopleura dioica</name>
    <name type="common">Tunicate</name>
    <dbReference type="NCBI Taxonomy" id="34765"/>
    <lineage>
        <taxon>Eukaryota</taxon>
        <taxon>Metazoa</taxon>
        <taxon>Chordata</taxon>
        <taxon>Tunicata</taxon>
        <taxon>Appendicularia</taxon>
        <taxon>Copelata</taxon>
        <taxon>Oikopleuridae</taxon>
        <taxon>Oikopleura</taxon>
    </lineage>
</organism>
<evidence type="ECO:0000313" key="2">
    <source>
        <dbReference type="EMBL" id="CBY35390.1"/>
    </source>
</evidence>
<protein>
    <submittedName>
        <fullName evidence="1">Uncharacterized protein</fullName>
    </submittedName>
</protein>
<keyword evidence="3" id="KW-1185">Reference proteome</keyword>
<name>E4WRE6_OIKDI</name>
<evidence type="ECO:0000313" key="3">
    <source>
        <dbReference type="Proteomes" id="UP000001307"/>
    </source>
</evidence>
<dbReference type="EMBL" id="FN654621">
    <property type="protein sequence ID" value="CBY35390.1"/>
    <property type="molecule type" value="Genomic_DNA"/>
</dbReference>
<dbReference type="Proteomes" id="UP000001307">
    <property type="component" value="Unassembled WGS sequence"/>
</dbReference>
<dbReference type="Proteomes" id="UP000011014">
    <property type="component" value="Unassembled WGS sequence"/>
</dbReference>
<proteinExistence type="predicted"/>
<dbReference type="AlphaFoldDB" id="E4WRE6"/>
<dbReference type="InParanoid" id="E4WRE6"/>
<reference evidence="1" key="1">
    <citation type="journal article" date="2010" name="Science">
        <title>Plasticity of animal genome architecture unmasked by rapid evolution of a pelagic tunicate.</title>
        <authorList>
            <person name="Denoeud F."/>
            <person name="Henriet S."/>
            <person name="Mungpakdee S."/>
            <person name="Aury J.M."/>
            <person name="Da Silva C."/>
            <person name="Brinkmann H."/>
            <person name="Mikhaleva J."/>
            <person name="Olsen L.C."/>
            <person name="Jubin C."/>
            <person name="Canestro C."/>
            <person name="Bouquet J.M."/>
            <person name="Danks G."/>
            <person name="Poulain J."/>
            <person name="Campsteijn C."/>
            <person name="Adamski M."/>
            <person name="Cross I."/>
            <person name="Yadetie F."/>
            <person name="Muffato M."/>
            <person name="Louis A."/>
            <person name="Butcher S."/>
            <person name="Tsagkogeorga G."/>
            <person name="Konrad A."/>
            <person name="Singh S."/>
            <person name="Jensen M.F."/>
            <person name="Cong E.H."/>
            <person name="Eikeseth-Otteraa H."/>
            <person name="Noel B."/>
            <person name="Anthouard V."/>
            <person name="Porcel B.M."/>
            <person name="Kachouri-Lafond R."/>
            <person name="Nishino A."/>
            <person name="Ugolini M."/>
            <person name="Chourrout P."/>
            <person name="Nishida H."/>
            <person name="Aasland R."/>
            <person name="Huzurbazar S."/>
            <person name="Westhof E."/>
            <person name="Delsuc F."/>
            <person name="Lehrach H."/>
            <person name="Reinhardt R."/>
            <person name="Weissenbach J."/>
            <person name="Roy S.W."/>
            <person name="Artiguenave F."/>
            <person name="Postlethwait J.H."/>
            <person name="Manak J.R."/>
            <person name="Thompson E.M."/>
            <person name="Jaillon O."/>
            <person name="Du Pasquier L."/>
            <person name="Boudinot P."/>
            <person name="Liberles D.A."/>
            <person name="Volff J.N."/>
            <person name="Philippe H."/>
            <person name="Lenhard B."/>
            <person name="Roest Crollius H."/>
            <person name="Wincker P."/>
            <person name="Chourrout D."/>
        </authorList>
    </citation>
    <scope>NUCLEOTIDE SEQUENCE [LARGE SCALE GENOMIC DNA]</scope>
</reference>
<accession>E4WRE6</accession>
<evidence type="ECO:0000313" key="1">
    <source>
        <dbReference type="EMBL" id="CBY20327.1"/>
    </source>
</evidence>
<dbReference type="EMBL" id="FN653015">
    <property type="protein sequence ID" value="CBY20327.1"/>
    <property type="molecule type" value="Genomic_DNA"/>
</dbReference>
<sequence>MNPFFYEDQKFMTPNPSKLCSKHPREPLLWNHVLLSDVCLPLRRPIPIHQRELKPAQSSSAKVCSRKKSFPQKFGYGTYDCIRCDNSTRQKLIYIYDFSITKRKFNTSIEISFN</sequence>
<gene>
    <name evidence="1" type="ORF">GSOID_T00000318001</name>
    <name evidence="2" type="ORF">GSOID_T00027200001</name>
</gene>